<accession>A0A9Q9EKS1</accession>
<evidence type="ECO:0000256" key="9">
    <source>
        <dbReference type="SAM" id="MobiDB-lite"/>
    </source>
</evidence>
<feature type="compositionally biased region" description="Polar residues" evidence="9">
    <location>
        <begin position="294"/>
        <end position="309"/>
    </location>
</feature>
<feature type="domain" description="CFEM" evidence="11">
    <location>
        <begin position="321"/>
        <end position="384"/>
    </location>
</feature>
<feature type="region of interest" description="Disordered" evidence="9">
    <location>
        <begin position="409"/>
        <end position="428"/>
    </location>
</feature>
<evidence type="ECO:0000256" key="2">
    <source>
        <dbReference type="ARBA" id="ARBA00004613"/>
    </source>
</evidence>
<reference evidence="12" key="1">
    <citation type="submission" date="2022-06" db="EMBL/GenBank/DDBJ databases">
        <title>Complete genome sequences of two strains of the flax pathogen Septoria linicola.</title>
        <authorList>
            <person name="Lapalu N."/>
            <person name="Simon A."/>
            <person name="Demenou B."/>
            <person name="Paumier D."/>
            <person name="Guillot M.-P."/>
            <person name="Gout L."/>
            <person name="Valade R."/>
        </authorList>
    </citation>
    <scope>NUCLEOTIDE SEQUENCE</scope>
    <source>
        <strain evidence="12">SE15195</strain>
    </source>
</reference>
<feature type="compositionally biased region" description="Low complexity" evidence="9">
    <location>
        <begin position="553"/>
        <end position="575"/>
    </location>
</feature>
<feature type="chain" id="PRO_5040149495" evidence="10">
    <location>
        <begin position="21"/>
        <end position="621"/>
    </location>
</feature>
<dbReference type="InterPro" id="IPR008427">
    <property type="entry name" value="Extracellular_membr_CFEM_dom"/>
</dbReference>
<dbReference type="GO" id="GO:0098552">
    <property type="term" value="C:side of membrane"/>
    <property type="evidence" value="ECO:0007669"/>
    <property type="project" value="UniProtKB-KW"/>
</dbReference>
<evidence type="ECO:0000256" key="7">
    <source>
        <dbReference type="ARBA" id="ARBA00023157"/>
    </source>
</evidence>
<dbReference type="Proteomes" id="UP001056384">
    <property type="component" value="Chromosome 7"/>
</dbReference>
<keyword evidence="7" id="KW-1015">Disulfide bond</keyword>
<evidence type="ECO:0000256" key="5">
    <source>
        <dbReference type="ARBA" id="ARBA00022622"/>
    </source>
</evidence>
<feature type="region of interest" description="Disordered" evidence="9">
    <location>
        <begin position="206"/>
        <end position="280"/>
    </location>
</feature>
<feature type="region of interest" description="Disordered" evidence="9">
    <location>
        <begin position="294"/>
        <end position="325"/>
    </location>
</feature>
<keyword evidence="4" id="KW-0964">Secreted</keyword>
<feature type="compositionally biased region" description="Low complexity" evidence="9">
    <location>
        <begin position="249"/>
        <end position="280"/>
    </location>
</feature>
<protein>
    <submittedName>
        <fullName evidence="12">Extracellular membrane protein, CFEM</fullName>
    </submittedName>
</protein>
<keyword evidence="5" id="KW-0472">Membrane</keyword>
<dbReference type="EMBL" id="CP099424">
    <property type="protein sequence ID" value="USW55096.1"/>
    <property type="molecule type" value="Genomic_DNA"/>
</dbReference>
<comment type="subcellular location">
    <subcellularLocation>
        <location evidence="1">Membrane</location>
        <topology evidence="1">Lipid-anchor</topology>
        <topology evidence="1">GPI-anchor</topology>
    </subcellularLocation>
    <subcellularLocation>
        <location evidence="2">Secreted</location>
    </subcellularLocation>
</comment>
<dbReference type="Pfam" id="PF05730">
    <property type="entry name" value="CFEM"/>
    <property type="match status" value="1"/>
</dbReference>
<evidence type="ECO:0000256" key="8">
    <source>
        <dbReference type="ARBA" id="ARBA00023288"/>
    </source>
</evidence>
<dbReference type="AlphaFoldDB" id="A0A9Q9EKS1"/>
<keyword evidence="13" id="KW-1185">Reference proteome</keyword>
<comment type="similarity">
    <text evidence="3">Belongs to the RBT5 family.</text>
</comment>
<evidence type="ECO:0000256" key="6">
    <source>
        <dbReference type="ARBA" id="ARBA00022729"/>
    </source>
</evidence>
<feature type="compositionally biased region" description="Low complexity" evidence="9">
    <location>
        <begin position="207"/>
        <end position="239"/>
    </location>
</feature>
<name>A0A9Q9EKS1_9PEZI</name>
<keyword evidence="5" id="KW-0336">GPI-anchor</keyword>
<evidence type="ECO:0000256" key="1">
    <source>
        <dbReference type="ARBA" id="ARBA00004589"/>
    </source>
</evidence>
<sequence>MHLISAVLITASFSLQHAAATGGSYGGAGWGGHNYYSTPDTTDNKCSTNQTKGYDWSDLADGSFDSYGSNKFSGWSCSNSFGKRDLLSKRTFQSKCITSNLDDEPAVDCDGDDKMSIKTYHVSSDQDEDVDIECHYTMPDESICKEVHSCASSGSIIKNTQCGGAKKVTFKPHGKSKGKGCNIGVHSIEFDCETASIPPSYSTTFASVTSTSQPPTYSTSSSISSAETTSASSSGTTSSEAPPQYSSATESVPQYSSSSSEVIPSYSSPSSVETSPVTPSAPVYSAPPGYGNSSTVQVPGYGSSSTVTSKVPEETPSYPPPETPDVLPKCVNSWLHLTECKSNTDYECFCKNSELVSKVYDCVSAWSDSDDDTNSGAGYFMGLCAKYVPENPAIITGCPSTITPATKYNTPASTPNSPVTEQPPASTGTKVTRYSTIISTITSCGSDVKDCPAASTYLQSSTQAVATTFDAFGTSPSPNVPCTTITYSSEITLPATYSTGESQGATVPSSSYTTSYVTTVTVPLVQITTYTVTESGSTRNVPGLGYETPAPAPSSSAPAPAPYPTSSVPGPVGPVGTSSLGTTYVPKPTNTVTPYTGAGHRFDLVSGLGVACAAFAGAMLL</sequence>
<evidence type="ECO:0000256" key="10">
    <source>
        <dbReference type="SAM" id="SignalP"/>
    </source>
</evidence>
<feature type="region of interest" description="Disordered" evidence="9">
    <location>
        <begin position="535"/>
        <end position="575"/>
    </location>
</feature>
<gene>
    <name evidence="12" type="ORF">Slin15195_G084150</name>
</gene>
<evidence type="ECO:0000256" key="4">
    <source>
        <dbReference type="ARBA" id="ARBA00022525"/>
    </source>
</evidence>
<proteinExistence type="inferred from homology"/>
<evidence type="ECO:0000313" key="13">
    <source>
        <dbReference type="Proteomes" id="UP001056384"/>
    </source>
</evidence>
<organism evidence="12 13">
    <name type="scientific">Septoria linicola</name>
    <dbReference type="NCBI Taxonomy" id="215465"/>
    <lineage>
        <taxon>Eukaryota</taxon>
        <taxon>Fungi</taxon>
        <taxon>Dikarya</taxon>
        <taxon>Ascomycota</taxon>
        <taxon>Pezizomycotina</taxon>
        <taxon>Dothideomycetes</taxon>
        <taxon>Dothideomycetidae</taxon>
        <taxon>Mycosphaerellales</taxon>
        <taxon>Mycosphaerellaceae</taxon>
        <taxon>Septoria</taxon>
    </lineage>
</organism>
<keyword evidence="5" id="KW-0325">Glycoprotein</keyword>
<evidence type="ECO:0000259" key="11">
    <source>
        <dbReference type="Pfam" id="PF05730"/>
    </source>
</evidence>
<dbReference type="GO" id="GO:0005576">
    <property type="term" value="C:extracellular region"/>
    <property type="evidence" value="ECO:0007669"/>
    <property type="project" value="UniProtKB-SubCell"/>
</dbReference>
<feature type="signal peptide" evidence="10">
    <location>
        <begin position="1"/>
        <end position="20"/>
    </location>
</feature>
<keyword evidence="8" id="KW-0449">Lipoprotein</keyword>
<evidence type="ECO:0000313" key="12">
    <source>
        <dbReference type="EMBL" id="USW55096.1"/>
    </source>
</evidence>
<keyword evidence="6 10" id="KW-0732">Signal</keyword>
<evidence type="ECO:0000256" key="3">
    <source>
        <dbReference type="ARBA" id="ARBA00010031"/>
    </source>
</evidence>